<sequence length="397" mass="44596">MVQQTTRTSMARAVLGEDNYRRAIRVLNERRQRPRVGRVRFGDLRRTQPICREYGSARGRPVDRYYIENFLAEHGRLITGSVLEIGERTYTERFGQGVTRSDMLHVSDGADATYVADLTDAPQVPSNTYDCIILTQTLQMIFDLRATVRTLYRLLAPGGVLLCTAPGISQVADPVWNSTWYWSFTRLSMQRLFDTTFPPGNVDARAYGNVLSATAFLHGMAQDELRRSELDVVDPEYPVILTAAARKGDLDQRHRPAIDAPAGSVLDLTDPRYGSIAEFLGTTDGASPVADWGALTVRELEDRAIPAYSIVLPHVLEHTWAWRRILRNAVARTGGRLTVMLSVPLGDSELRLDNEQPVPTLQLPREEFFAHFDGMTIRTETVETDTGGSETWFHVEK</sequence>
<name>H6N3M7_GORPV</name>
<proteinExistence type="predicted"/>
<gene>
    <name evidence="1" type="ordered locus">GPOL_c24690</name>
</gene>
<keyword evidence="1" id="KW-0808">Transferase</keyword>
<dbReference type="HOGENOM" id="CLU_694009_0_0_11"/>
<dbReference type="RefSeq" id="WP_014360087.1">
    <property type="nucleotide sequence ID" value="NC_016906.1"/>
</dbReference>
<dbReference type="EMBL" id="CP003119">
    <property type="protein sequence ID" value="AFA73498.1"/>
    <property type="molecule type" value="Genomic_DNA"/>
</dbReference>
<reference evidence="1 2" key="1">
    <citation type="journal article" date="2012" name="Appl. Environ. Microbiol.">
        <title>Involvement of two latex-clearing proteins during rubber degradation and insights into the subsequent degradation pathway revealed by the genome sequence of Gordonia polyisoprenivorans strain VH2.</title>
        <authorList>
            <person name="Hiessl S."/>
            <person name="Schuldes J."/>
            <person name="Thurmer A."/>
            <person name="Halbsguth T."/>
            <person name="Broker D."/>
            <person name="Angelov A."/>
            <person name="Liebl W."/>
            <person name="Daniel R."/>
            <person name="Steinbuchel A."/>
        </authorList>
    </citation>
    <scope>NUCLEOTIDE SEQUENCE [LARGE SCALE GENOMIC DNA]</scope>
    <source>
        <strain evidence="2">DSM 44266 / VH2</strain>
    </source>
</reference>
<dbReference type="Proteomes" id="UP000009154">
    <property type="component" value="Chromosome"/>
</dbReference>
<dbReference type="CDD" id="cd02440">
    <property type="entry name" value="AdoMet_MTases"/>
    <property type="match status" value="1"/>
</dbReference>
<accession>H6N3M7</accession>
<dbReference type="GeneID" id="90159514"/>
<keyword evidence="2" id="KW-1185">Reference proteome</keyword>
<dbReference type="Gene3D" id="3.40.50.150">
    <property type="entry name" value="Vaccinia Virus protein VP39"/>
    <property type="match status" value="1"/>
</dbReference>
<dbReference type="STRING" id="1112204.GPOL_c24690"/>
<dbReference type="AlphaFoldDB" id="H6N3M7"/>
<evidence type="ECO:0000313" key="1">
    <source>
        <dbReference type="EMBL" id="AFA73498.1"/>
    </source>
</evidence>
<organism evidence="1 2">
    <name type="scientific">Gordonia polyisoprenivorans (strain DSM 44266 / VH2)</name>
    <dbReference type="NCBI Taxonomy" id="1112204"/>
    <lineage>
        <taxon>Bacteria</taxon>
        <taxon>Bacillati</taxon>
        <taxon>Actinomycetota</taxon>
        <taxon>Actinomycetes</taxon>
        <taxon>Mycobacteriales</taxon>
        <taxon>Gordoniaceae</taxon>
        <taxon>Gordonia</taxon>
    </lineage>
</organism>
<dbReference type="InterPro" id="IPR029063">
    <property type="entry name" value="SAM-dependent_MTases_sf"/>
</dbReference>
<dbReference type="GO" id="GO:0032259">
    <property type="term" value="P:methylation"/>
    <property type="evidence" value="ECO:0007669"/>
    <property type="project" value="UniProtKB-KW"/>
</dbReference>
<dbReference type="GO" id="GO:0008168">
    <property type="term" value="F:methyltransferase activity"/>
    <property type="evidence" value="ECO:0007669"/>
    <property type="project" value="UniProtKB-KW"/>
</dbReference>
<dbReference type="Pfam" id="PF13489">
    <property type="entry name" value="Methyltransf_23"/>
    <property type="match status" value="1"/>
</dbReference>
<dbReference type="eggNOG" id="COG2226">
    <property type="taxonomic scope" value="Bacteria"/>
</dbReference>
<keyword evidence="1" id="KW-0489">Methyltransferase</keyword>
<protein>
    <submittedName>
        <fullName evidence="1">Putative methyltransferase</fullName>
    </submittedName>
</protein>
<dbReference type="SUPFAM" id="SSF53335">
    <property type="entry name" value="S-adenosyl-L-methionine-dependent methyltransferases"/>
    <property type="match status" value="1"/>
</dbReference>
<evidence type="ECO:0000313" key="2">
    <source>
        <dbReference type="Proteomes" id="UP000009154"/>
    </source>
</evidence>
<dbReference type="KEGG" id="gpo:GPOL_c24690"/>